<dbReference type="EnsemblMetazoa" id="ADAC006035-RA">
    <property type="protein sequence ID" value="ADAC006035-PA"/>
    <property type="gene ID" value="ADAC006035"/>
</dbReference>
<evidence type="ECO:0000313" key="8">
    <source>
        <dbReference type="EnsemblMetazoa" id="ADAC006035-PA"/>
    </source>
</evidence>
<feature type="compositionally biased region" description="Polar residues" evidence="5">
    <location>
        <begin position="424"/>
        <end position="436"/>
    </location>
</feature>
<dbReference type="InterPro" id="IPR027417">
    <property type="entry name" value="P-loop_NTPase"/>
</dbReference>
<evidence type="ECO:0000256" key="1">
    <source>
        <dbReference type="ARBA" id="ARBA00007271"/>
    </source>
</evidence>
<dbReference type="STRING" id="43151.W5JD57"/>
<dbReference type="PANTHER" id="PTHR45991:SF1">
    <property type="entry name" value="PACHYTENE CHECKPOINT PROTEIN 2 HOMOLOG"/>
    <property type="match status" value="1"/>
</dbReference>
<dbReference type="GO" id="GO:0005634">
    <property type="term" value="C:nucleus"/>
    <property type="evidence" value="ECO:0007669"/>
    <property type="project" value="TreeGrafter"/>
</dbReference>
<evidence type="ECO:0000313" key="9">
    <source>
        <dbReference type="Proteomes" id="UP000000673"/>
    </source>
</evidence>
<keyword evidence="9" id="KW-1185">Reference proteome</keyword>
<reference evidence="7 9" key="1">
    <citation type="journal article" date="2010" name="BMC Genomics">
        <title>Combination of measures distinguishes pre-miRNAs from other stem-loops in the genome of the newly sequenced Anopheles darlingi.</title>
        <authorList>
            <person name="Mendes N.D."/>
            <person name="Freitas A.T."/>
            <person name="Vasconcelos A.T."/>
            <person name="Sagot M.F."/>
        </authorList>
    </citation>
    <scope>NUCLEOTIDE SEQUENCE</scope>
</reference>
<dbReference type="SUPFAM" id="SSF52540">
    <property type="entry name" value="P-loop containing nucleoside triphosphate hydrolases"/>
    <property type="match status" value="1"/>
</dbReference>
<dbReference type="Gene3D" id="3.40.50.300">
    <property type="entry name" value="P-loop containing nucleotide triphosphate hydrolases"/>
    <property type="match status" value="1"/>
</dbReference>
<feature type="domain" description="AAA+ ATPase" evidence="6">
    <location>
        <begin position="148"/>
        <end position="299"/>
    </location>
</feature>
<dbReference type="VEuPathDB" id="VectorBase:ADAC006035"/>
<reference evidence="7" key="2">
    <citation type="submission" date="2010-05" db="EMBL/GenBank/DDBJ databases">
        <authorList>
            <person name="Almeida L.G."/>
            <person name="Nicolas M.F."/>
            <person name="Souza R.C."/>
            <person name="Vasconcelos A.T.R."/>
        </authorList>
    </citation>
    <scope>NUCLEOTIDE SEQUENCE</scope>
</reference>
<accession>W5JD57</accession>
<reference evidence="7" key="3">
    <citation type="journal article" date="2013" name="Nucleic Acids Res.">
        <title>The genome of Anopheles darlingi, the main neotropical malaria vector.</title>
        <authorList>
            <person name="Marinotti O."/>
            <person name="Cerqueira G.C."/>
            <person name="de Almeida L.G."/>
            <person name="Ferro M.I."/>
            <person name="Loreto E.L."/>
            <person name="Zaha A."/>
            <person name="Teixeira S.M."/>
            <person name="Wespiser A.R."/>
            <person name="Almeida E Silva A."/>
            <person name="Schlindwein A.D."/>
            <person name="Pacheco A.C."/>
            <person name="Silva A.L."/>
            <person name="Graveley B.R."/>
            <person name="Walenz B.P."/>
            <person name="Lima Bde A."/>
            <person name="Ribeiro C.A."/>
            <person name="Nunes-Silva C.G."/>
            <person name="de Carvalho C.R."/>
            <person name="Soares C.M."/>
            <person name="de Menezes C.B."/>
            <person name="Matiolli C."/>
            <person name="Caffrey D."/>
            <person name="Araujo D.A."/>
            <person name="de Oliveira D.M."/>
            <person name="Golenbock D."/>
            <person name="Grisard E.C."/>
            <person name="Fantinatti-Garboggini F."/>
            <person name="de Carvalho F.M."/>
            <person name="Barcellos F.G."/>
            <person name="Prosdocimi F."/>
            <person name="May G."/>
            <person name="Azevedo Junior G.M."/>
            <person name="Guimaraes G.M."/>
            <person name="Goldman G.H."/>
            <person name="Padilha I.Q."/>
            <person name="Batista Jda S."/>
            <person name="Ferro J.A."/>
            <person name="Ribeiro J.M."/>
            <person name="Fietto J.L."/>
            <person name="Dabbas K.M."/>
            <person name="Cerdeira L."/>
            <person name="Agnez-Lima L.F."/>
            <person name="Brocchi M."/>
            <person name="de Carvalho M.O."/>
            <person name="Teixeira Mde M."/>
            <person name="Diniz Maia Mde M."/>
            <person name="Goldman M.H."/>
            <person name="Cruz Schneider M.P."/>
            <person name="Felipe M.S."/>
            <person name="Hungria M."/>
            <person name="Nicolas M.F."/>
            <person name="Pereira M."/>
            <person name="Montes M.A."/>
            <person name="Cantao M.E."/>
            <person name="Vincentz M."/>
            <person name="Rafael M.S."/>
            <person name="Silverman N."/>
            <person name="Stoco P.H."/>
            <person name="Souza R.C."/>
            <person name="Vicentini R."/>
            <person name="Gazzinelli R.T."/>
            <person name="Neves Rde O."/>
            <person name="Silva R."/>
            <person name="Astolfi-Filho S."/>
            <person name="Maciel T.E."/>
            <person name="Urmenyi T.P."/>
            <person name="Tadei W.P."/>
            <person name="Camargo E.P."/>
            <person name="de Vasconcelos A.T."/>
        </authorList>
    </citation>
    <scope>NUCLEOTIDE SEQUENCE</scope>
</reference>
<dbReference type="HOGENOM" id="CLU_028208_1_0_1"/>
<evidence type="ECO:0000256" key="2">
    <source>
        <dbReference type="ARBA" id="ARBA00022741"/>
    </source>
</evidence>
<dbReference type="GO" id="GO:0016887">
    <property type="term" value="F:ATP hydrolysis activity"/>
    <property type="evidence" value="ECO:0007669"/>
    <property type="project" value="InterPro"/>
</dbReference>
<organism evidence="7">
    <name type="scientific">Anopheles darlingi</name>
    <name type="common">Mosquito</name>
    <dbReference type="NCBI Taxonomy" id="43151"/>
    <lineage>
        <taxon>Eukaryota</taxon>
        <taxon>Metazoa</taxon>
        <taxon>Ecdysozoa</taxon>
        <taxon>Arthropoda</taxon>
        <taxon>Hexapoda</taxon>
        <taxon>Insecta</taxon>
        <taxon>Pterygota</taxon>
        <taxon>Neoptera</taxon>
        <taxon>Endopterygota</taxon>
        <taxon>Diptera</taxon>
        <taxon>Nematocera</taxon>
        <taxon>Culicoidea</taxon>
        <taxon>Culicidae</taxon>
        <taxon>Anophelinae</taxon>
        <taxon>Anopheles</taxon>
    </lineage>
</organism>
<evidence type="ECO:0000256" key="3">
    <source>
        <dbReference type="ARBA" id="ARBA00022840"/>
    </source>
</evidence>
<protein>
    <submittedName>
        <fullName evidence="7">Thyroid hormone receptor interactor</fullName>
    </submittedName>
</protein>
<evidence type="ECO:0000259" key="6">
    <source>
        <dbReference type="SMART" id="SM00382"/>
    </source>
</evidence>
<dbReference type="InterPro" id="IPR003593">
    <property type="entry name" value="AAA+_ATPase"/>
</dbReference>
<name>W5JD57_ANODA</name>
<gene>
    <name evidence="7" type="ORF">AND_006035</name>
</gene>
<dbReference type="AlphaFoldDB" id="W5JD57"/>
<evidence type="ECO:0000256" key="5">
    <source>
        <dbReference type="SAM" id="MobiDB-lite"/>
    </source>
</evidence>
<evidence type="ECO:0000256" key="4">
    <source>
        <dbReference type="ARBA" id="ARBA00023254"/>
    </source>
</evidence>
<comment type="similarity">
    <text evidence="1">Belongs to the AAA ATPase family. PCH2 subfamily.</text>
</comment>
<dbReference type="GO" id="GO:0005694">
    <property type="term" value="C:chromosome"/>
    <property type="evidence" value="ECO:0007669"/>
    <property type="project" value="TreeGrafter"/>
</dbReference>
<dbReference type="GO" id="GO:0007131">
    <property type="term" value="P:reciprocal meiotic recombination"/>
    <property type="evidence" value="ECO:0007669"/>
    <property type="project" value="TreeGrafter"/>
</dbReference>
<sequence>MCDTIQPILIEVACSRGFNKTQQRAEVFTHVHEFLVEQEEIAIGTAINIPVKCVQQVLVCTNVDKFMQRSALQFHFYVLHEGEAEEETIEHGGQTTAIAQHLVLPSRELHGLWESLIYEEDIKQGMLSFAETSMLFSRRGVNNKLIACNRMALFHGPPGTGKTSFCRAIAQKLAIRLNETYKHAHLLEINSHSLFSRWFSESGKLVQKAFSQVIDLLQDPNALVCLLIDEVESLAFERSKISNNEPTDSIRVVNAVLTQLDRIRRFPNAFVLATSNMMNIIDTAFLDRADFVQYIGYPTEPAIYEIYRMALQELIDVKIIQEEEEEEDQAKRQIIPSYTEATQPGRCPCTVAEFLLQLVRVSEGLSGRALRKIPFLAHALFVKRKTETLLNYMITMRQTVRKYRSEQTMLGRETAGSISLQQKTLNGHTSSPNNLFTPKIHNRHNDG</sequence>
<dbReference type="OMA" id="NGPHEKF"/>
<dbReference type="InterPro" id="IPR003959">
    <property type="entry name" value="ATPase_AAA_core"/>
</dbReference>
<dbReference type="PANTHER" id="PTHR45991">
    <property type="entry name" value="PACHYTENE CHECKPOINT PROTEIN 2"/>
    <property type="match status" value="1"/>
</dbReference>
<keyword evidence="2" id="KW-0547">Nucleotide-binding</keyword>
<dbReference type="InterPro" id="IPR044539">
    <property type="entry name" value="Pch2-like"/>
</dbReference>
<dbReference type="EMBL" id="ADMH02001504">
    <property type="protein sequence ID" value="ETN62277.1"/>
    <property type="molecule type" value="Genomic_DNA"/>
</dbReference>
<dbReference type="VEuPathDB" id="VectorBase:ADAR2_011814"/>
<proteinExistence type="inferred from homology"/>
<reference evidence="8" key="4">
    <citation type="submission" date="2015-06" db="UniProtKB">
        <authorList>
            <consortium name="EnsemblMetazoa"/>
        </authorList>
    </citation>
    <scope>IDENTIFICATION</scope>
</reference>
<dbReference type="GO" id="GO:0005524">
    <property type="term" value="F:ATP binding"/>
    <property type="evidence" value="ECO:0007669"/>
    <property type="project" value="UniProtKB-KW"/>
</dbReference>
<dbReference type="Pfam" id="PF23242">
    <property type="entry name" value="AAA_lid_TRIP13_C"/>
    <property type="match status" value="1"/>
</dbReference>
<dbReference type="eggNOG" id="KOG0744">
    <property type="taxonomic scope" value="Eukaryota"/>
</dbReference>
<dbReference type="Pfam" id="PF00004">
    <property type="entry name" value="AAA"/>
    <property type="match status" value="1"/>
</dbReference>
<dbReference type="SMART" id="SM00382">
    <property type="entry name" value="AAA"/>
    <property type="match status" value="1"/>
</dbReference>
<keyword evidence="4" id="KW-0469">Meiosis</keyword>
<dbReference type="InterPro" id="IPR058249">
    <property type="entry name" value="Pch2_C"/>
</dbReference>
<dbReference type="GO" id="GO:0051598">
    <property type="term" value="P:meiotic recombination checkpoint signaling"/>
    <property type="evidence" value="ECO:0007669"/>
    <property type="project" value="TreeGrafter"/>
</dbReference>
<dbReference type="FunFam" id="3.40.50.300:FF:001494">
    <property type="entry name" value="Pachytene checkpoint component Pch2"/>
    <property type="match status" value="1"/>
</dbReference>
<dbReference type="FunCoup" id="W5JD57">
    <property type="interactions" value="1281"/>
</dbReference>
<feature type="region of interest" description="Disordered" evidence="5">
    <location>
        <begin position="424"/>
        <end position="447"/>
    </location>
</feature>
<keyword evidence="7" id="KW-0675">Receptor</keyword>
<keyword evidence="3" id="KW-0067">ATP-binding</keyword>
<evidence type="ECO:0000313" key="7">
    <source>
        <dbReference type="EMBL" id="ETN62277.1"/>
    </source>
</evidence>
<dbReference type="Proteomes" id="UP000000673">
    <property type="component" value="Unassembled WGS sequence"/>
</dbReference>